<evidence type="ECO:0000256" key="4">
    <source>
        <dbReference type="ARBA" id="ARBA00022691"/>
    </source>
</evidence>
<feature type="binding site" evidence="6">
    <location>
        <begin position="106"/>
        <end position="112"/>
    </location>
    <ligand>
        <name>S-adenosyl-L-methionine</name>
        <dbReference type="ChEBI" id="CHEBI:59789"/>
    </ligand>
</feature>
<keyword evidence="5 6" id="KW-0694">RNA-binding</keyword>
<dbReference type="InterPro" id="IPR031341">
    <property type="entry name" value="Methyltr_RsmF_N"/>
</dbReference>
<reference evidence="8" key="1">
    <citation type="journal article" date="2021" name="PeerJ">
        <title>Extensive microbial diversity within the chicken gut microbiome revealed by metagenomics and culture.</title>
        <authorList>
            <person name="Gilroy R."/>
            <person name="Ravi A."/>
            <person name="Getino M."/>
            <person name="Pursley I."/>
            <person name="Horton D.L."/>
            <person name="Alikhan N.F."/>
            <person name="Baker D."/>
            <person name="Gharbi K."/>
            <person name="Hall N."/>
            <person name="Watson M."/>
            <person name="Adriaenssens E.M."/>
            <person name="Foster-Nyarko E."/>
            <person name="Jarju S."/>
            <person name="Secka A."/>
            <person name="Antonio M."/>
            <person name="Oren A."/>
            <person name="Chaudhuri R.R."/>
            <person name="La Ragione R."/>
            <person name="Hildebrand F."/>
            <person name="Pallen M.J."/>
        </authorList>
    </citation>
    <scope>NUCLEOTIDE SEQUENCE</scope>
    <source>
        <strain evidence="8">CHK169-11906</strain>
    </source>
</reference>
<dbReference type="Proteomes" id="UP000824259">
    <property type="component" value="Unassembled WGS sequence"/>
</dbReference>
<comment type="caution">
    <text evidence="8">The sequence shown here is derived from an EMBL/GenBank/DDBJ whole genome shotgun (WGS) entry which is preliminary data.</text>
</comment>
<feature type="domain" description="SAM-dependent MTase RsmB/NOP-type" evidence="7">
    <location>
        <begin position="1"/>
        <end position="294"/>
    </location>
</feature>
<dbReference type="InterPro" id="IPR049560">
    <property type="entry name" value="MeTrfase_RsmB-F_NOP2_cat"/>
</dbReference>
<dbReference type="Pfam" id="PF17125">
    <property type="entry name" value="Methyltr_RsmF_N"/>
    <property type="match status" value="1"/>
</dbReference>
<evidence type="ECO:0000256" key="3">
    <source>
        <dbReference type="ARBA" id="ARBA00022679"/>
    </source>
</evidence>
<feature type="binding site" evidence="6">
    <location>
        <position position="174"/>
    </location>
    <ligand>
        <name>S-adenosyl-L-methionine</name>
        <dbReference type="ChEBI" id="CHEBI:59789"/>
    </ligand>
</feature>
<dbReference type="PANTHER" id="PTHR22807">
    <property type="entry name" value="NOP2 YEAST -RELATED NOL1/NOP2/FMU SUN DOMAIN-CONTAINING"/>
    <property type="match status" value="1"/>
</dbReference>
<dbReference type="Gene3D" id="3.30.70.1170">
    <property type="entry name" value="Sun protein, domain 3"/>
    <property type="match status" value="1"/>
</dbReference>
<dbReference type="PROSITE" id="PS51686">
    <property type="entry name" value="SAM_MT_RSMB_NOP"/>
    <property type="match status" value="1"/>
</dbReference>
<dbReference type="Pfam" id="PF01189">
    <property type="entry name" value="Methyltr_RsmB-F"/>
    <property type="match status" value="1"/>
</dbReference>
<dbReference type="Gene3D" id="3.40.50.150">
    <property type="entry name" value="Vaccinia Virus protein VP39"/>
    <property type="match status" value="1"/>
</dbReference>
<evidence type="ECO:0000256" key="5">
    <source>
        <dbReference type="ARBA" id="ARBA00022884"/>
    </source>
</evidence>
<dbReference type="InterPro" id="IPR001678">
    <property type="entry name" value="MeTrfase_RsmB-F_NOP2_dom"/>
</dbReference>
<dbReference type="PRINTS" id="PR02008">
    <property type="entry name" value="RCMTFAMILY"/>
</dbReference>
<dbReference type="InterPro" id="IPR027391">
    <property type="entry name" value="Nol1_Nop2_Fmu_2"/>
</dbReference>
<evidence type="ECO:0000259" key="7">
    <source>
        <dbReference type="PROSITE" id="PS51686"/>
    </source>
</evidence>
<dbReference type="AlphaFoldDB" id="A0A9D2L508"/>
<evidence type="ECO:0000256" key="2">
    <source>
        <dbReference type="ARBA" id="ARBA00022603"/>
    </source>
</evidence>
<name>A0A9D2L508_9BACT</name>
<organism evidence="8 9">
    <name type="scientific">Candidatus Alistipes avicola</name>
    <dbReference type="NCBI Taxonomy" id="2838432"/>
    <lineage>
        <taxon>Bacteria</taxon>
        <taxon>Pseudomonadati</taxon>
        <taxon>Bacteroidota</taxon>
        <taxon>Bacteroidia</taxon>
        <taxon>Bacteroidales</taxon>
        <taxon>Rikenellaceae</taxon>
        <taxon>Alistipes</taxon>
    </lineage>
</organism>
<dbReference type="InterPro" id="IPR023267">
    <property type="entry name" value="RCMT"/>
</dbReference>
<keyword evidence="2 6" id="KW-0489">Methyltransferase</keyword>
<dbReference type="Pfam" id="PF13636">
    <property type="entry name" value="Methyltranf_PUA"/>
    <property type="match status" value="1"/>
</dbReference>
<sequence length="454" mass="50784">MGMLPERFVERTLADWGEVEGGALCASLDTPSTTSIRLHPRRWCRWEEAERIPWSPFGRYLSERPSFTLDSQFHAGAYYVQEPSSQFVAHILADEPVEGKRLLDLCAAPGGKTTLYSSLVGDEGLVVANEINRQRAAVLADNVRKWGVGNVVVTVEEPARIAVLESWFDVVAVDAPCSGEGMFRKMPEAREEWSENSVKICADRQVEILREAWKTLRPGGLLIYSTCTFNRMEDEGVLEAFLAESGDEVVESQQIQVQDAWGIVVGTVGPFQTFRFFPYRARGEGFFAAVARKSFDVGGRNRMPKSRRNLFVQAGRREDEELQRWVVEPERMSFVAVNDTYYGYDASQYEAVKTVAESLRVVASGVAMGQLFKGRLKPDHALAMFCGLNREALPVAELSEEAALQYLRRQEVAASDFEEGVNLVTAEGLALGFAKRIGNRVNNMYPNSLRILNL</sequence>
<evidence type="ECO:0000256" key="6">
    <source>
        <dbReference type="PROSITE-ProRule" id="PRU01023"/>
    </source>
</evidence>
<dbReference type="GO" id="GO:0008173">
    <property type="term" value="F:RNA methyltransferase activity"/>
    <property type="evidence" value="ECO:0007669"/>
    <property type="project" value="InterPro"/>
</dbReference>
<reference evidence="8" key="2">
    <citation type="submission" date="2021-04" db="EMBL/GenBank/DDBJ databases">
        <authorList>
            <person name="Gilroy R."/>
        </authorList>
    </citation>
    <scope>NUCLEOTIDE SEQUENCE</scope>
    <source>
        <strain evidence="8">CHK169-11906</strain>
    </source>
</reference>
<dbReference type="EMBL" id="DWYR01000021">
    <property type="protein sequence ID" value="HJA99322.1"/>
    <property type="molecule type" value="Genomic_DNA"/>
</dbReference>
<evidence type="ECO:0000256" key="1">
    <source>
        <dbReference type="ARBA" id="ARBA00022490"/>
    </source>
</evidence>
<accession>A0A9D2L508</accession>
<dbReference type="InterPro" id="IPR029063">
    <property type="entry name" value="SAM-dependent_MTases_sf"/>
</dbReference>
<keyword evidence="3 6" id="KW-0808">Transferase</keyword>
<proteinExistence type="inferred from homology"/>
<dbReference type="PANTHER" id="PTHR22807:SF30">
    <property type="entry name" value="28S RRNA (CYTOSINE(4447)-C(5))-METHYLTRANSFERASE-RELATED"/>
    <property type="match status" value="1"/>
</dbReference>
<dbReference type="CDD" id="cd02440">
    <property type="entry name" value="AdoMet_MTases"/>
    <property type="match status" value="1"/>
</dbReference>
<evidence type="ECO:0000313" key="9">
    <source>
        <dbReference type="Proteomes" id="UP000824259"/>
    </source>
</evidence>
<dbReference type="GO" id="GO:0003723">
    <property type="term" value="F:RNA binding"/>
    <property type="evidence" value="ECO:0007669"/>
    <property type="project" value="UniProtKB-UniRule"/>
</dbReference>
<keyword evidence="1" id="KW-0963">Cytoplasm</keyword>
<gene>
    <name evidence="8" type="ORF">H9779_06990</name>
</gene>
<keyword evidence="4 6" id="KW-0949">S-adenosyl-L-methionine</keyword>
<protein>
    <submittedName>
        <fullName evidence="8">RsmB/NOP family class I SAM-dependent RNA methyltransferase</fullName>
    </submittedName>
</protein>
<dbReference type="SUPFAM" id="SSF53335">
    <property type="entry name" value="S-adenosyl-L-methionine-dependent methyltransferases"/>
    <property type="match status" value="1"/>
</dbReference>
<feature type="active site" description="Nucleophile" evidence="6">
    <location>
        <position position="227"/>
    </location>
</feature>
<feature type="binding site" evidence="6">
    <location>
        <position position="130"/>
    </location>
    <ligand>
        <name>S-adenosyl-L-methionine</name>
        <dbReference type="ChEBI" id="CHEBI:59789"/>
    </ligand>
</feature>
<dbReference type="GO" id="GO:0001510">
    <property type="term" value="P:RNA methylation"/>
    <property type="evidence" value="ECO:0007669"/>
    <property type="project" value="InterPro"/>
</dbReference>
<comment type="caution">
    <text evidence="6">Lacks conserved residue(s) required for the propagation of feature annotation.</text>
</comment>
<evidence type="ECO:0000313" key="8">
    <source>
        <dbReference type="EMBL" id="HJA99322.1"/>
    </source>
</evidence>
<comment type="similarity">
    <text evidence="6">Belongs to the class I-like SAM-binding methyltransferase superfamily. RsmB/NOP family.</text>
</comment>
<dbReference type="Gene3D" id="2.30.130.60">
    <property type="match status" value="1"/>
</dbReference>